<evidence type="ECO:0008006" key="4">
    <source>
        <dbReference type="Google" id="ProtNLM"/>
    </source>
</evidence>
<organism evidence="2 3">
    <name type="scientific">Fusarium falciforme</name>
    <dbReference type="NCBI Taxonomy" id="195108"/>
    <lineage>
        <taxon>Eukaryota</taxon>
        <taxon>Fungi</taxon>
        <taxon>Dikarya</taxon>
        <taxon>Ascomycota</taxon>
        <taxon>Pezizomycotina</taxon>
        <taxon>Sordariomycetes</taxon>
        <taxon>Hypocreomycetidae</taxon>
        <taxon>Hypocreales</taxon>
        <taxon>Nectriaceae</taxon>
        <taxon>Fusarium</taxon>
        <taxon>Fusarium solani species complex</taxon>
    </lineage>
</organism>
<name>A0A9W8R1C1_9HYPO</name>
<dbReference type="EMBL" id="JAOQAV010000033">
    <property type="protein sequence ID" value="KAJ4182684.1"/>
    <property type="molecule type" value="Genomic_DNA"/>
</dbReference>
<gene>
    <name evidence="2" type="ORF">NW755_010182</name>
</gene>
<accession>A0A9W8R1C1</accession>
<keyword evidence="1" id="KW-0732">Signal</keyword>
<dbReference type="AlphaFoldDB" id="A0A9W8R1C1"/>
<evidence type="ECO:0000256" key="1">
    <source>
        <dbReference type="SAM" id="SignalP"/>
    </source>
</evidence>
<keyword evidence="3" id="KW-1185">Reference proteome</keyword>
<proteinExistence type="predicted"/>
<reference evidence="2" key="1">
    <citation type="submission" date="2022-09" db="EMBL/GenBank/DDBJ databases">
        <title>Fusarium specimens isolated from Avocado Roots.</title>
        <authorList>
            <person name="Stajich J."/>
            <person name="Roper C."/>
            <person name="Heimlech-Rivalta G."/>
        </authorList>
    </citation>
    <scope>NUCLEOTIDE SEQUENCE</scope>
    <source>
        <strain evidence="2">A02</strain>
    </source>
</reference>
<protein>
    <recommendedName>
        <fullName evidence="4">MAT1-1-1</fullName>
    </recommendedName>
</protein>
<evidence type="ECO:0000313" key="2">
    <source>
        <dbReference type="EMBL" id="KAJ4182684.1"/>
    </source>
</evidence>
<feature type="chain" id="PRO_5040770768" description="MAT1-1-1" evidence="1">
    <location>
        <begin position="17"/>
        <end position="105"/>
    </location>
</feature>
<feature type="signal peptide" evidence="1">
    <location>
        <begin position="1"/>
        <end position="16"/>
    </location>
</feature>
<comment type="caution">
    <text evidence="2">The sequence shown here is derived from an EMBL/GenBank/DDBJ whole genome shotgun (WGS) entry which is preliminary data.</text>
</comment>
<dbReference type="Proteomes" id="UP001152087">
    <property type="component" value="Unassembled WGS sequence"/>
</dbReference>
<evidence type="ECO:0000313" key="3">
    <source>
        <dbReference type="Proteomes" id="UP001152087"/>
    </source>
</evidence>
<sequence>MTKLFRLCHVMSNVAALYVEAKSQQQEDQAMVPIGDEFEVYLSQLGFMPTVDQQAMNAANDPNAVFHEGSQVAQMADWMSGSRNLLGLLEEDISQIGGPQWPGQM</sequence>
<dbReference type="OrthoDB" id="5104075at2759"/>